<evidence type="ECO:0000256" key="9">
    <source>
        <dbReference type="ARBA" id="ARBA00022618"/>
    </source>
</evidence>
<dbReference type="GO" id="GO:1900227">
    <property type="term" value="P:positive regulation of NLRP3 inflammasome complex assembly"/>
    <property type="evidence" value="ECO:0007669"/>
    <property type="project" value="Ensembl"/>
</dbReference>
<feature type="domain" description="Protein kinase" evidence="23">
    <location>
        <begin position="375"/>
        <end position="682"/>
    </location>
</feature>
<dbReference type="Gene3D" id="3.30.200.20">
    <property type="entry name" value="Phosphorylase Kinase, domain 1"/>
    <property type="match status" value="1"/>
</dbReference>
<dbReference type="GO" id="GO:0060070">
    <property type="term" value="P:canonical Wnt signaling pathway"/>
    <property type="evidence" value="ECO:0007669"/>
    <property type="project" value="Ensembl"/>
</dbReference>
<evidence type="ECO:0000256" key="5">
    <source>
        <dbReference type="ARBA" id="ARBA00012513"/>
    </source>
</evidence>
<dbReference type="InterPro" id="IPR017892">
    <property type="entry name" value="Pkinase_C"/>
</dbReference>
<feature type="region of interest" description="Disordered" evidence="22">
    <location>
        <begin position="714"/>
        <end position="735"/>
    </location>
</feature>
<gene>
    <name evidence="26" type="primary">LATS2</name>
</gene>
<keyword evidence="14" id="KW-0418">Kinase</keyword>
<reference evidence="26" key="2">
    <citation type="submission" date="2025-09" db="UniProtKB">
        <authorList>
            <consortium name="Ensembl"/>
        </authorList>
    </citation>
    <scope>IDENTIFICATION</scope>
</reference>
<feature type="compositionally biased region" description="Basic and acidic residues" evidence="22">
    <location>
        <begin position="265"/>
        <end position="279"/>
    </location>
</feature>
<keyword evidence="27" id="KW-1185">Reference proteome</keyword>
<dbReference type="PROSITE" id="PS00108">
    <property type="entry name" value="PROTEIN_KINASE_ST"/>
    <property type="match status" value="1"/>
</dbReference>
<keyword evidence="15 21" id="KW-0067">ATP-binding</keyword>
<dbReference type="GO" id="GO:0046620">
    <property type="term" value="P:regulation of organ growth"/>
    <property type="evidence" value="ECO:0007669"/>
    <property type="project" value="Ensembl"/>
</dbReference>
<evidence type="ECO:0000256" key="1">
    <source>
        <dbReference type="ARBA" id="ARBA00001946"/>
    </source>
</evidence>
<dbReference type="GO" id="GO:0051301">
    <property type="term" value="P:cell division"/>
    <property type="evidence" value="ECO:0007669"/>
    <property type="project" value="UniProtKB-KW"/>
</dbReference>
<evidence type="ECO:0000256" key="22">
    <source>
        <dbReference type="SAM" id="MobiDB-lite"/>
    </source>
</evidence>
<evidence type="ECO:0000256" key="15">
    <source>
        <dbReference type="ARBA" id="ARBA00022840"/>
    </source>
</evidence>
<reference evidence="26" key="1">
    <citation type="submission" date="2025-08" db="UniProtKB">
        <authorList>
            <consortium name="Ensembl"/>
        </authorList>
    </citation>
    <scope>IDENTIFICATION</scope>
</reference>
<feature type="compositionally biased region" description="Low complexity" evidence="22">
    <location>
        <begin position="244"/>
        <end position="261"/>
    </location>
</feature>
<dbReference type="GO" id="GO:0034451">
    <property type="term" value="C:centriolar satellite"/>
    <property type="evidence" value="ECO:0007669"/>
    <property type="project" value="Ensembl"/>
</dbReference>
<dbReference type="CDD" id="cd14398">
    <property type="entry name" value="UBA_LATS2"/>
    <property type="match status" value="1"/>
</dbReference>
<dbReference type="Gene3D" id="1.10.8.10">
    <property type="entry name" value="DNA helicase RuvA subunit, C-terminal domain"/>
    <property type="match status" value="1"/>
</dbReference>
<evidence type="ECO:0000256" key="11">
    <source>
        <dbReference type="ARBA" id="ARBA00022723"/>
    </source>
</evidence>
<evidence type="ECO:0000259" key="23">
    <source>
        <dbReference type="PROSITE" id="PS50011"/>
    </source>
</evidence>
<dbReference type="Pfam" id="PF00433">
    <property type="entry name" value="Pkinase_C"/>
    <property type="match status" value="1"/>
</dbReference>
<dbReference type="Ensembl" id="ENSCLAT00000006157.1">
    <property type="protein sequence ID" value="ENSCLAP00000006054.1"/>
    <property type="gene ID" value="ENSCLAG00000004285.1"/>
</dbReference>
<organism evidence="26 27">
    <name type="scientific">Chinchilla lanigera</name>
    <name type="common">Long-tailed chinchilla</name>
    <name type="synonym">Chinchilla villidera</name>
    <dbReference type="NCBI Taxonomy" id="34839"/>
    <lineage>
        <taxon>Eukaryota</taxon>
        <taxon>Metazoa</taxon>
        <taxon>Chordata</taxon>
        <taxon>Craniata</taxon>
        <taxon>Vertebrata</taxon>
        <taxon>Euteleostomi</taxon>
        <taxon>Mammalia</taxon>
        <taxon>Eutheria</taxon>
        <taxon>Euarchontoglires</taxon>
        <taxon>Glires</taxon>
        <taxon>Rodentia</taxon>
        <taxon>Hystricomorpha</taxon>
        <taxon>Chinchillidae</taxon>
        <taxon>Chinchilla</taxon>
    </lineage>
</organism>
<dbReference type="PROSITE" id="PS00107">
    <property type="entry name" value="PROTEIN_KINASE_ATP"/>
    <property type="match status" value="1"/>
</dbReference>
<evidence type="ECO:0000256" key="6">
    <source>
        <dbReference type="ARBA" id="ARBA00022490"/>
    </source>
</evidence>
<feature type="region of interest" description="Disordered" evidence="22">
    <location>
        <begin position="769"/>
        <end position="788"/>
    </location>
</feature>
<keyword evidence="8" id="KW-0597">Phosphoprotein</keyword>
<feature type="domain" description="AGC-kinase C-terminal" evidence="25">
    <location>
        <begin position="683"/>
        <end position="761"/>
    </location>
</feature>
<feature type="compositionally biased region" description="Basic and acidic residues" evidence="22">
    <location>
        <begin position="160"/>
        <end position="173"/>
    </location>
</feature>
<evidence type="ECO:0000256" key="10">
    <source>
        <dbReference type="ARBA" id="ARBA00022679"/>
    </source>
</evidence>
<dbReference type="GO" id="GO:0000082">
    <property type="term" value="P:G1/S transition of mitotic cell cycle"/>
    <property type="evidence" value="ECO:0007669"/>
    <property type="project" value="Ensembl"/>
</dbReference>
<keyword evidence="17" id="KW-0206">Cytoskeleton</keyword>
<evidence type="ECO:0000256" key="20">
    <source>
        <dbReference type="ARBA" id="ARBA00048679"/>
    </source>
</evidence>
<dbReference type="GO" id="GO:0046872">
    <property type="term" value="F:metal ion binding"/>
    <property type="evidence" value="ECO:0007669"/>
    <property type="project" value="UniProtKB-KW"/>
</dbReference>
<dbReference type="InterPro" id="IPR009060">
    <property type="entry name" value="UBA-like_sf"/>
</dbReference>
<dbReference type="SMART" id="SM00220">
    <property type="entry name" value="S_TKc"/>
    <property type="match status" value="1"/>
</dbReference>
<dbReference type="GO" id="GO:1900181">
    <property type="term" value="P:negative regulation of protein localization to nucleus"/>
    <property type="evidence" value="ECO:0007669"/>
    <property type="project" value="Ensembl"/>
</dbReference>
<dbReference type="InterPro" id="IPR017441">
    <property type="entry name" value="Protein_kinase_ATP_BS"/>
</dbReference>
<dbReference type="GO" id="GO:0008104">
    <property type="term" value="P:intracellular protein localization"/>
    <property type="evidence" value="ECO:0007669"/>
    <property type="project" value="Ensembl"/>
</dbReference>
<dbReference type="InterPro" id="IPR015940">
    <property type="entry name" value="UBA"/>
</dbReference>
<dbReference type="FunFam" id="1.10.510.10:FF:000199">
    <property type="entry name" value="Non-specific serine/threonine protein kinase"/>
    <property type="match status" value="1"/>
</dbReference>
<keyword evidence="16" id="KW-0460">Magnesium</keyword>
<dbReference type="FunFam" id="1.10.510.10:FF:000086">
    <property type="entry name" value="Non-specific serine/threonine protein kinase"/>
    <property type="match status" value="1"/>
</dbReference>
<keyword evidence="6" id="KW-0963">Cytoplasm</keyword>
<proteinExistence type="inferred from homology"/>
<comment type="similarity">
    <text evidence="4">Belongs to the protein kinase superfamily. AGC Ser/Thr protein kinase family.</text>
</comment>
<dbReference type="SUPFAM" id="SSF56112">
    <property type="entry name" value="Protein kinase-like (PK-like)"/>
    <property type="match status" value="1"/>
</dbReference>
<dbReference type="OMA" id="FNNHQQP"/>
<evidence type="ECO:0000313" key="27">
    <source>
        <dbReference type="Proteomes" id="UP000694398"/>
    </source>
</evidence>
<dbReference type="GO" id="GO:0030216">
    <property type="term" value="P:keratinocyte differentiation"/>
    <property type="evidence" value="ECO:0007669"/>
    <property type="project" value="Ensembl"/>
</dbReference>
<sequence length="788" mass="89055">MRPKTFPATAYSGNSRQRLQEIREGLKQPSKPSSQGLPMGPNSEAALDAKVLGSKDAARQQQMRATPKFGPYQKALREIRYSLLPFANESGTSAVTEVNRQMLQELVNAGCDQEMAGRALKQTGSRSIEAALEFISKMGYLDPRNEQIVRVIKQTSPGEPRGRDGAEIRDARARSPLRKGPRLPGQESLHSPRSAHRRAELAGAARIHEKLSQASVPCLSAVRDRRSPALWERTAPFTHPIRPPVAEAAPGPAAEPAAQRGARGRKADKADRAGRDRKQIQTSPVPERRSSRDEEKRESRIKSYSPFAFKFFMEQHVENVLKTYQQKVHRRLQLEQEMAKAGLCEAEQEQMRKILYQKESNYNRLKRAKMDKSMFVKIKTLGIGAFGEVCLACKVDTHALYAMKTLRKKDVLNRNQVAHVKAERDILAEADNEWVVKLYYSFQDKDSLYFVMDYIPGGDMMSLLIRMEVFPEHLARFYIAELTLAIESVHKMGFIHRDIKPDNILIDLDGHIKLTDFGLCTGFRWTHNSKYYQKGDGNHMRQDSMEPSDLWDDVSNCRCGDRLKTLEQRARKQHQRCLAHSLVGTPNYIAPEVLLRKGYTQLCDWWSVGVILFEMLVGQPPFLAPTPTETQLKVINWESTLHIPAQVKLSPEARDLITKLCCSADCRLGRDGAADLKAHPFFSTVDFSSDIRKQPAPYVPTISHPMDTSNFDPVDEESPWNEAGEGSAKAWDSLASPSNKHPEHAFYEFTFRRFFDDNGYPFRCPKPSGAETAPELADEAEGCQPVYV</sequence>
<keyword evidence="12 21" id="KW-0547">Nucleotide-binding</keyword>
<dbReference type="GO" id="GO:0001828">
    <property type="term" value="P:inner cell mass cellular morphogenesis"/>
    <property type="evidence" value="ECO:0007669"/>
    <property type="project" value="Ensembl"/>
</dbReference>
<feature type="binding site" evidence="21">
    <location>
        <position position="404"/>
    </location>
    <ligand>
        <name>ATP</name>
        <dbReference type="ChEBI" id="CHEBI:30616"/>
    </ligand>
</feature>
<evidence type="ECO:0000313" key="26">
    <source>
        <dbReference type="Ensembl" id="ENSCLAP00000006054.1"/>
    </source>
</evidence>
<dbReference type="FunFam" id="3.30.200.20:FF:001246">
    <property type="entry name" value="Large tumor suppressor kinase 1"/>
    <property type="match status" value="1"/>
</dbReference>
<dbReference type="PANTHER" id="PTHR24356">
    <property type="entry name" value="SERINE/THREONINE-PROTEIN KINASE"/>
    <property type="match status" value="1"/>
</dbReference>
<keyword evidence="7" id="KW-0723">Serine/threonine-protein kinase</keyword>
<dbReference type="GO" id="GO:0005634">
    <property type="term" value="C:nucleus"/>
    <property type="evidence" value="ECO:0007669"/>
    <property type="project" value="Ensembl"/>
</dbReference>
<keyword evidence="10" id="KW-0808">Transferase</keyword>
<evidence type="ECO:0000256" key="21">
    <source>
        <dbReference type="PROSITE-ProRule" id="PRU10141"/>
    </source>
</evidence>
<keyword evidence="18" id="KW-0131">Cell cycle</keyword>
<dbReference type="GO" id="GO:0004674">
    <property type="term" value="F:protein serine/threonine kinase activity"/>
    <property type="evidence" value="ECO:0007669"/>
    <property type="project" value="UniProtKB-KW"/>
</dbReference>
<dbReference type="InterPro" id="IPR011009">
    <property type="entry name" value="Kinase-like_dom_sf"/>
</dbReference>
<protein>
    <recommendedName>
        <fullName evidence="5">non-specific serine/threonine protein kinase</fullName>
        <ecNumber evidence="5">2.7.11.1</ecNumber>
    </recommendedName>
</protein>
<evidence type="ECO:0000259" key="25">
    <source>
        <dbReference type="PROSITE" id="PS51285"/>
    </source>
</evidence>
<dbReference type="GO" id="GO:0035329">
    <property type="term" value="P:hippo signaling"/>
    <property type="evidence" value="ECO:0007669"/>
    <property type="project" value="Ensembl"/>
</dbReference>
<evidence type="ECO:0000256" key="16">
    <source>
        <dbReference type="ARBA" id="ARBA00022842"/>
    </source>
</evidence>
<feature type="domain" description="UBA" evidence="24">
    <location>
        <begin position="97"/>
        <end position="138"/>
    </location>
</feature>
<dbReference type="InterPro" id="IPR050236">
    <property type="entry name" value="Ser_Thr_kinase_AGC"/>
</dbReference>
<dbReference type="GeneTree" id="ENSGT00940000159161"/>
<comment type="catalytic activity">
    <reaction evidence="20">
        <text>L-seryl-[protein] + ATP = O-phospho-L-seryl-[protein] + ADP + H(+)</text>
        <dbReference type="Rhea" id="RHEA:17989"/>
        <dbReference type="Rhea" id="RHEA-COMP:9863"/>
        <dbReference type="Rhea" id="RHEA-COMP:11604"/>
        <dbReference type="ChEBI" id="CHEBI:15378"/>
        <dbReference type="ChEBI" id="CHEBI:29999"/>
        <dbReference type="ChEBI" id="CHEBI:30616"/>
        <dbReference type="ChEBI" id="CHEBI:83421"/>
        <dbReference type="ChEBI" id="CHEBI:456216"/>
        <dbReference type="EC" id="2.7.11.1"/>
    </reaction>
</comment>
<dbReference type="GO" id="GO:0005524">
    <property type="term" value="F:ATP binding"/>
    <property type="evidence" value="ECO:0007669"/>
    <property type="project" value="UniProtKB-UniRule"/>
</dbReference>
<keyword evidence="11" id="KW-0479">Metal-binding</keyword>
<evidence type="ECO:0000256" key="12">
    <source>
        <dbReference type="ARBA" id="ARBA00022741"/>
    </source>
</evidence>
<evidence type="ECO:0000256" key="2">
    <source>
        <dbReference type="ARBA" id="ARBA00004186"/>
    </source>
</evidence>
<feature type="region of interest" description="Disordered" evidence="22">
    <location>
        <begin position="152"/>
        <end position="201"/>
    </location>
</feature>
<keyword evidence="13" id="KW-0498">Mitosis</keyword>
<dbReference type="SMART" id="SM00133">
    <property type="entry name" value="S_TK_X"/>
    <property type="match status" value="1"/>
</dbReference>
<dbReference type="FunFam" id="1.10.8.10:FF:000029">
    <property type="entry name" value="Serine/threonine-protein kinase LATS1 isoform 1"/>
    <property type="match status" value="1"/>
</dbReference>
<evidence type="ECO:0000256" key="14">
    <source>
        <dbReference type="ARBA" id="ARBA00022777"/>
    </source>
</evidence>
<dbReference type="GO" id="GO:0001827">
    <property type="term" value="P:inner cell mass cell fate commitment"/>
    <property type="evidence" value="ECO:0007669"/>
    <property type="project" value="Ensembl"/>
</dbReference>
<dbReference type="InterPro" id="IPR008271">
    <property type="entry name" value="Ser/Thr_kinase_AS"/>
</dbReference>
<dbReference type="GO" id="GO:0005829">
    <property type="term" value="C:cytosol"/>
    <property type="evidence" value="ECO:0007669"/>
    <property type="project" value="Ensembl"/>
</dbReference>
<dbReference type="PROSITE" id="PS50011">
    <property type="entry name" value="PROTEIN_KINASE_DOM"/>
    <property type="match status" value="1"/>
</dbReference>
<evidence type="ECO:0000256" key="17">
    <source>
        <dbReference type="ARBA" id="ARBA00023212"/>
    </source>
</evidence>
<evidence type="ECO:0000256" key="3">
    <source>
        <dbReference type="ARBA" id="ARBA00004300"/>
    </source>
</evidence>
<dbReference type="Proteomes" id="UP000694398">
    <property type="component" value="Unassembled WGS sequence"/>
</dbReference>
<comment type="cofactor">
    <cofactor evidence="1">
        <name>Mg(2+)</name>
        <dbReference type="ChEBI" id="CHEBI:18420"/>
    </cofactor>
</comment>
<comment type="catalytic activity">
    <reaction evidence="19">
        <text>L-threonyl-[protein] + ATP = O-phospho-L-threonyl-[protein] + ADP + H(+)</text>
        <dbReference type="Rhea" id="RHEA:46608"/>
        <dbReference type="Rhea" id="RHEA-COMP:11060"/>
        <dbReference type="Rhea" id="RHEA-COMP:11605"/>
        <dbReference type="ChEBI" id="CHEBI:15378"/>
        <dbReference type="ChEBI" id="CHEBI:30013"/>
        <dbReference type="ChEBI" id="CHEBI:30616"/>
        <dbReference type="ChEBI" id="CHEBI:61977"/>
        <dbReference type="ChEBI" id="CHEBI:456216"/>
        <dbReference type="EC" id="2.7.11.1"/>
    </reaction>
</comment>
<name>A0A8C2UZQ5_CHILA</name>
<dbReference type="GO" id="GO:0035332">
    <property type="term" value="P:positive regulation of hippo signaling"/>
    <property type="evidence" value="ECO:0007669"/>
    <property type="project" value="Ensembl"/>
</dbReference>
<feature type="region of interest" description="Disordered" evidence="22">
    <location>
        <begin position="233"/>
        <end position="299"/>
    </location>
</feature>
<evidence type="ECO:0000256" key="8">
    <source>
        <dbReference type="ARBA" id="ARBA00022553"/>
    </source>
</evidence>
<evidence type="ECO:0000256" key="4">
    <source>
        <dbReference type="ARBA" id="ARBA00009903"/>
    </source>
</evidence>
<dbReference type="GO" id="GO:0009755">
    <property type="term" value="P:hormone-mediated signaling pathway"/>
    <property type="evidence" value="ECO:0007669"/>
    <property type="project" value="Ensembl"/>
</dbReference>
<dbReference type="PANTHER" id="PTHR24356:SF149">
    <property type="entry name" value="SERINE_THREONINE-PROTEIN KINASE LATS2"/>
    <property type="match status" value="1"/>
</dbReference>
<dbReference type="Pfam" id="PF00069">
    <property type="entry name" value="Pkinase"/>
    <property type="match status" value="2"/>
</dbReference>
<dbReference type="Gene3D" id="1.10.510.10">
    <property type="entry name" value="Transferase(Phosphotransferase) domain 1"/>
    <property type="match status" value="2"/>
</dbReference>
<dbReference type="GO" id="GO:0000922">
    <property type="term" value="C:spindle pole"/>
    <property type="evidence" value="ECO:0007669"/>
    <property type="project" value="Ensembl"/>
</dbReference>
<dbReference type="EC" id="2.7.11.1" evidence="5"/>
<dbReference type="GO" id="GO:0017015">
    <property type="term" value="P:regulation of transforming growth factor beta receptor signaling pathway"/>
    <property type="evidence" value="ECO:0007669"/>
    <property type="project" value="Ensembl"/>
</dbReference>
<comment type="subcellular location">
    <subcellularLocation>
        <location evidence="3">Cytoplasm</location>
        <location evidence="3">Cytoskeleton</location>
        <location evidence="3">Microtubule organizing center</location>
        <location evidence="3">Centrosome</location>
    </subcellularLocation>
    <subcellularLocation>
        <location evidence="2">Cytoplasm</location>
        <location evidence="2">Cytoskeleton</location>
        <location evidence="2">Spindle</location>
    </subcellularLocation>
</comment>
<dbReference type="PROSITE" id="PS51285">
    <property type="entry name" value="AGC_KINASE_CTER"/>
    <property type="match status" value="1"/>
</dbReference>
<dbReference type="PROSITE" id="PS50030">
    <property type="entry name" value="UBA"/>
    <property type="match status" value="1"/>
</dbReference>
<evidence type="ECO:0000256" key="13">
    <source>
        <dbReference type="ARBA" id="ARBA00022776"/>
    </source>
</evidence>
<evidence type="ECO:0000259" key="24">
    <source>
        <dbReference type="PROSITE" id="PS50030"/>
    </source>
</evidence>
<dbReference type="InterPro" id="IPR000961">
    <property type="entry name" value="AGC-kinase_C"/>
</dbReference>
<accession>A0A8C2UZQ5</accession>
<evidence type="ECO:0000256" key="18">
    <source>
        <dbReference type="ARBA" id="ARBA00023306"/>
    </source>
</evidence>
<dbReference type="GO" id="GO:0090090">
    <property type="term" value="P:negative regulation of canonical Wnt signaling pathway"/>
    <property type="evidence" value="ECO:0007669"/>
    <property type="project" value="Ensembl"/>
</dbReference>
<feature type="region of interest" description="Disordered" evidence="22">
    <location>
        <begin position="22"/>
        <end position="44"/>
    </location>
</feature>
<keyword evidence="9" id="KW-0132">Cell division</keyword>
<evidence type="ECO:0000256" key="7">
    <source>
        <dbReference type="ARBA" id="ARBA00022527"/>
    </source>
</evidence>
<dbReference type="InterPro" id="IPR000719">
    <property type="entry name" value="Prot_kinase_dom"/>
</dbReference>
<evidence type="ECO:0000256" key="19">
    <source>
        <dbReference type="ARBA" id="ARBA00047899"/>
    </source>
</evidence>
<dbReference type="GO" id="GO:0043065">
    <property type="term" value="P:positive regulation of apoptotic process"/>
    <property type="evidence" value="ECO:0007669"/>
    <property type="project" value="TreeGrafter"/>
</dbReference>
<dbReference type="SUPFAM" id="SSF46934">
    <property type="entry name" value="UBA-like"/>
    <property type="match status" value="1"/>
</dbReference>
<dbReference type="AlphaFoldDB" id="A0A8C2UZQ5"/>
<feature type="compositionally biased region" description="Basic and acidic residues" evidence="22">
    <location>
        <begin position="286"/>
        <end position="299"/>
    </location>
</feature>